<dbReference type="GO" id="GO:0005737">
    <property type="term" value="C:cytoplasm"/>
    <property type="evidence" value="ECO:0007669"/>
    <property type="project" value="UniProtKB-SubCell"/>
</dbReference>
<organism evidence="10">
    <name type="scientific">Salinispirillum sp. LH 10-3-1</name>
    <dbReference type="NCBI Taxonomy" id="2952525"/>
    <lineage>
        <taxon>Bacteria</taxon>
        <taxon>Pseudomonadati</taxon>
        <taxon>Pseudomonadota</taxon>
        <taxon>Gammaproteobacteria</taxon>
        <taxon>Oceanospirillales</taxon>
        <taxon>Saccharospirillaceae</taxon>
        <taxon>Salinispirillum</taxon>
    </lineage>
</organism>
<keyword evidence="6 8" id="KW-0067">ATP-binding</keyword>
<feature type="binding site" evidence="8">
    <location>
        <begin position="32"/>
        <end position="37"/>
    </location>
    <ligand>
        <name>ATP</name>
        <dbReference type="ChEBI" id="CHEBI:30616"/>
    </ligand>
</feature>
<keyword evidence="4 8" id="KW-0819">tRNA processing</keyword>
<comment type="function">
    <text evidence="8">Ligates lysine onto the cytidine present at position 34 of the AUA codon-specific tRNA(Ile) that contains the anticodon CAU, in an ATP-dependent manner. Cytidine is converted to lysidine, thus changing the amino acid specificity of the tRNA from methionine to isoleucine.</text>
</comment>
<reference evidence="10" key="1">
    <citation type="submission" date="2022-07" db="EMBL/GenBank/DDBJ databases">
        <title>Complete genome sequence of Salinispirillum sp. LH10-3-1 capable of multiple carbohydrate inversion isolated from a soda lake.</title>
        <authorList>
            <person name="Liu J."/>
            <person name="Zhai Y."/>
            <person name="Zhang H."/>
            <person name="Yang H."/>
            <person name="Qu J."/>
            <person name="Li J."/>
        </authorList>
    </citation>
    <scope>NUCLEOTIDE SEQUENCE</scope>
    <source>
        <strain evidence="10">LH 10-3-1</strain>
    </source>
</reference>
<dbReference type="Gene3D" id="3.40.50.620">
    <property type="entry name" value="HUPs"/>
    <property type="match status" value="1"/>
</dbReference>
<comment type="catalytic activity">
    <reaction evidence="7 8">
        <text>cytidine(34) in tRNA(Ile2) + L-lysine + ATP = lysidine(34) in tRNA(Ile2) + AMP + diphosphate + H(+)</text>
        <dbReference type="Rhea" id="RHEA:43744"/>
        <dbReference type="Rhea" id="RHEA-COMP:10625"/>
        <dbReference type="Rhea" id="RHEA-COMP:10670"/>
        <dbReference type="ChEBI" id="CHEBI:15378"/>
        <dbReference type="ChEBI" id="CHEBI:30616"/>
        <dbReference type="ChEBI" id="CHEBI:32551"/>
        <dbReference type="ChEBI" id="CHEBI:33019"/>
        <dbReference type="ChEBI" id="CHEBI:82748"/>
        <dbReference type="ChEBI" id="CHEBI:83665"/>
        <dbReference type="ChEBI" id="CHEBI:456215"/>
        <dbReference type="EC" id="6.3.4.19"/>
    </reaction>
</comment>
<dbReference type="InterPro" id="IPR014729">
    <property type="entry name" value="Rossmann-like_a/b/a_fold"/>
</dbReference>
<keyword evidence="3 8" id="KW-0436">Ligase</keyword>
<dbReference type="InterPro" id="IPR015262">
    <property type="entry name" value="tRNA_Ile_lys_synt_subst-bd"/>
</dbReference>
<evidence type="ECO:0000256" key="8">
    <source>
        <dbReference type="HAMAP-Rule" id="MF_01161"/>
    </source>
</evidence>
<dbReference type="InterPro" id="IPR012796">
    <property type="entry name" value="Lysidine-tRNA-synth_C"/>
</dbReference>
<evidence type="ECO:0000256" key="6">
    <source>
        <dbReference type="ARBA" id="ARBA00022840"/>
    </source>
</evidence>
<comment type="subcellular location">
    <subcellularLocation>
        <location evidence="1 8">Cytoplasm</location>
    </subcellularLocation>
</comment>
<dbReference type="CDD" id="cd01992">
    <property type="entry name" value="TilS_N"/>
    <property type="match status" value="1"/>
</dbReference>
<evidence type="ECO:0000256" key="5">
    <source>
        <dbReference type="ARBA" id="ARBA00022741"/>
    </source>
</evidence>
<dbReference type="InterPro" id="IPR011063">
    <property type="entry name" value="TilS/TtcA_N"/>
</dbReference>
<name>A0AB38YJI7_9GAMM</name>
<dbReference type="SMART" id="SM00977">
    <property type="entry name" value="TilS_C"/>
    <property type="match status" value="1"/>
</dbReference>
<comment type="domain">
    <text evidence="8">The N-terminal region contains the highly conserved SGGXDS motif, predicted to be a P-loop motif involved in ATP binding.</text>
</comment>
<feature type="domain" description="Lysidine-tRNA(Ile) synthetase C-terminal" evidence="9">
    <location>
        <begin position="364"/>
        <end position="429"/>
    </location>
</feature>
<evidence type="ECO:0000256" key="2">
    <source>
        <dbReference type="ARBA" id="ARBA00022490"/>
    </source>
</evidence>
<keyword evidence="2 8" id="KW-0963">Cytoplasm</keyword>
<dbReference type="InterPro" id="IPR012094">
    <property type="entry name" value="tRNA_Ile_lys_synt"/>
</dbReference>
<dbReference type="Gene3D" id="1.20.59.20">
    <property type="match status" value="1"/>
</dbReference>
<dbReference type="NCBIfam" id="TIGR02433">
    <property type="entry name" value="lysidine_TilS_C"/>
    <property type="match status" value="1"/>
</dbReference>
<dbReference type="GO" id="GO:0032267">
    <property type="term" value="F:tRNA(Ile)-lysidine synthase activity"/>
    <property type="evidence" value="ECO:0007669"/>
    <property type="project" value="UniProtKB-EC"/>
</dbReference>
<dbReference type="EMBL" id="CP101717">
    <property type="protein sequence ID" value="WLD59221.1"/>
    <property type="molecule type" value="Genomic_DNA"/>
</dbReference>
<evidence type="ECO:0000256" key="7">
    <source>
        <dbReference type="ARBA" id="ARBA00048539"/>
    </source>
</evidence>
<dbReference type="RefSeq" id="WP_304996511.1">
    <property type="nucleotide sequence ID" value="NZ_CP101717.1"/>
</dbReference>
<evidence type="ECO:0000259" key="9">
    <source>
        <dbReference type="SMART" id="SM00977"/>
    </source>
</evidence>
<protein>
    <recommendedName>
        <fullName evidence="8">tRNA(Ile)-lysidine synthase</fullName>
        <ecNumber evidence="8">6.3.4.19</ecNumber>
    </recommendedName>
    <alternativeName>
        <fullName evidence="8">tRNA(Ile)-2-lysyl-cytidine synthase</fullName>
    </alternativeName>
    <alternativeName>
        <fullName evidence="8">tRNA(Ile)-lysidine synthetase</fullName>
    </alternativeName>
</protein>
<dbReference type="PANTHER" id="PTHR43033">
    <property type="entry name" value="TRNA(ILE)-LYSIDINE SYNTHASE-RELATED"/>
    <property type="match status" value="1"/>
</dbReference>
<comment type="similarity">
    <text evidence="8">Belongs to the tRNA(Ile)-lysidine synthase family.</text>
</comment>
<accession>A0AB38YJI7</accession>
<evidence type="ECO:0000256" key="3">
    <source>
        <dbReference type="ARBA" id="ARBA00022598"/>
    </source>
</evidence>
<dbReference type="HAMAP" id="MF_01161">
    <property type="entry name" value="tRNA_Ile_lys_synt"/>
    <property type="match status" value="1"/>
</dbReference>
<dbReference type="InterPro" id="IPR012795">
    <property type="entry name" value="tRNA_Ile_lys_synt_N"/>
</dbReference>
<proteinExistence type="inferred from homology"/>
<dbReference type="GO" id="GO:0005524">
    <property type="term" value="F:ATP binding"/>
    <property type="evidence" value="ECO:0007669"/>
    <property type="project" value="UniProtKB-UniRule"/>
</dbReference>
<dbReference type="Pfam" id="PF11734">
    <property type="entry name" value="TilS_C"/>
    <property type="match status" value="1"/>
</dbReference>
<evidence type="ECO:0000256" key="1">
    <source>
        <dbReference type="ARBA" id="ARBA00004496"/>
    </source>
</evidence>
<sequence>MPLPLGSDSAALYARLDHLAAERAPRIWVGLSGGVDSSVLAVLAARRWPQKTHLVHVNHHLQSPADEWAQHCRQLAEHLAVPIVVKDVAVSAKGGPEGAARDARYEAFCACLAEGDLLLLAHHADDQIETLFYRLLRGTGVDGLSGMPEWRALGVGQLWRPWLAEPRARVIAAAQELKLTWIEDPSNDQIDADRNFLRQRVLPLLEQRWPHYRTTVERARQNLAQTAQREHQYWRRALTECLDDGALNIASLASWSEADQLSLLRAWLLDLKPSQQQLLTVWREVVGAAADAQPQVQLGATSVRRYQQKLYRVTDAALMPEAPLPLSLGSVLRHPGVGEVALIPPEPNVLGLPLSAEIASRGDLSIRFRLGGERFKPAGRSGSRDLKRLMQEWRVPPWRRDQLPLFYVGERLAAVGCTEARSGWYADEFLSAPIEPAGILCYRIVPS</sequence>
<dbReference type="SUPFAM" id="SSF52402">
    <property type="entry name" value="Adenine nucleotide alpha hydrolases-like"/>
    <property type="match status" value="1"/>
</dbReference>
<gene>
    <name evidence="8 10" type="primary">tilS</name>
    <name evidence="10" type="ORF">NFC81_05385</name>
</gene>
<dbReference type="Pfam" id="PF01171">
    <property type="entry name" value="ATP_bind_3"/>
    <property type="match status" value="1"/>
</dbReference>
<dbReference type="SUPFAM" id="SSF56037">
    <property type="entry name" value="PheT/TilS domain"/>
    <property type="match status" value="1"/>
</dbReference>
<dbReference type="NCBIfam" id="TIGR02432">
    <property type="entry name" value="lysidine_TilS_N"/>
    <property type="match status" value="1"/>
</dbReference>
<dbReference type="EC" id="6.3.4.19" evidence="8"/>
<dbReference type="AlphaFoldDB" id="A0AB38YJI7"/>
<keyword evidence="5 8" id="KW-0547">Nucleotide-binding</keyword>
<dbReference type="SUPFAM" id="SSF82829">
    <property type="entry name" value="MesJ substrate recognition domain-like"/>
    <property type="match status" value="1"/>
</dbReference>
<dbReference type="Pfam" id="PF09179">
    <property type="entry name" value="TilS"/>
    <property type="match status" value="1"/>
</dbReference>
<dbReference type="PANTHER" id="PTHR43033:SF1">
    <property type="entry name" value="TRNA(ILE)-LYSIDINE SYNTHASE-RELATED"/>
    <property type="match status" value="1"/>
</dbReference>
<evidence type="ECO:0000313" key="10">
    <source>
        <dbReference type="EMBL" id="WLD59221.1"/>
    </source>
</evidence>
<dbReference type="GO" id="GO:0006400">
    <property type="term" value="P:tRNA modification"/>
    <property type="evidence" value="ECO:0007669"/>
    <property type="project" value="UniProtKB-UniRule"/>
</dbReference>
<evidence type="ECO:0000256" key="4">
    <source>
        <dbReference type="ARBA" id="ARBA00022694"/>
    </source>
</evidence>